<dbReference type="HAMAP" id="MF_01014">
    <property type="entry name" value="HisA"/>
    <property type="match status" value="1"/>
</dbReference>
<evidence type="ECO:0000256" key="6">
    <source>
        <dbReference type="ARBA" id="ARBA00018464"/>
    </source>
</evidence>
<comment type="catalytic activity">
    <reaction evidence="1 11 13">
        <text>1-(5-phospho-beta-D-ribosyl)-5-[(5-phospho-beta-D-ribosylamino)methylideneamino]imidazole-4-carboxamide = 5-[(5-phospho-1-deoxy-D-ribulos-1-ylimino)methylamino]-1-(5-phospho-beta-D-ribosyl)imidazole-4-carboxamide</text>
        <dbReference type="Rhea" id="RHEA:15469"/>
        <dbReference type="ChEBI" id="CHEBI:58435"/>
        <dbReference type="ChEBI" id="CHEBI:58525"/>
        <dbReference type="EC" id="5.3.1.16"/>
    </reaction>
</comment>
<dbReference type="NCBIfam" id="TIGR00007">
    <property type="entry name" value="1-(5-phosphoribosyl)-5-[(5-phosphoribosylamino)methylideneamino]imidazole-4-carboxamide isomerase"/>
    <property type="match status" value="1"/>
</dbReference>
<keyword evidence="8 11" id="KW-0028">Amino-acid biosynthesis</keyword>
<evidence type="ECO:0000256" key="2">
    <source>
        <dbReference type="ARBA" id="ARBA00004496"/>
    </source>
</evidence>
<comment type="subcellular location">
    <subcellularLocation>
        <location evidence="2 11 13">Cytoplasm</location>
    </subcellularLocation>
</comment>
<feature type="active site" description="Proton donor" evidence="11">
    <location>
        <position position="128"/>
    </location>
</feature>
<evidence type="ECO:0000313" key="14">
    <source>
        <dbReference type="EMBL" id="KER06194.1"/>
    </source>
</evidence>
<dbReference type="FunFam" id="3.20.20.70:FF:000009">
    <property type="entry name" value="1-(5-phosphoribosyl)-5-[(5-phosphoribosylamino)methylideneamino] imidazole-4-carboxamide isomerase"/>
    <property type="match status" value="1"/>
</dbReference>
<evidence type="ECO:0000256" key="13">
    <source>
        <dbReference type="RuleBase" id="RU003658"/>
    </source>
</evidence>
<evidence type="ECO:0000256" key="7">
    <source>
        <dbReference type="ARBA" id="ARBA00022490"/>
    </source>
</evidence>
<evidence type="ECO:0000256" key="11">
    <source>
        <dbReference type="HAMAP-Rule" id="MF_01014"/>
    </source>
</evidence>
<protein>
    <recommendedName>
        <fullName evidence="6 11">1-(5-phosphoribosyl)-5-[(5-phosphoribosylamino)methylideneamino] imidazole-4-carboxamide isomerase</fullName>
        <ecNumber evidence="5 11">5.3.1.16</ecNumber>
    </recommendedName>
    <alternativeName>
        <fullName evidence="11">Phosphoribosylformimino-5-aminoimidazole carboxamide ribotide isomerase</fullName>
    </alternativeName>
</protein>
<dbReference type="PANTHER" id="PTHR43090:SF2">
    <property type="entry name" value="1-(5-PHOSPHORIBOSYL)-5-[(5-PHOSPHORIBOSYLAMINO)METHYLIDENEAMINO] IMIDAZOLE-4-CARBOXAMIDE ISOMERASE"/>
    <property type="match status" value="1"/>
</dbReference>
<dbReference type="GO" id="GO:0000105">
    <property type="term" value="P:L-histidine biosynthetic process"/>
    <property type="evidence" value="ECO:0007669"/>
    <property type="project" value="UniProtKB-UniRule"/>
</dbReference>
<evidence type="ECO:0000256" key="5">
    <source>
        <dbReference type="ARBA" id="ARBA00012550"/>
    </source>
</evidence>
<reference evidence="14 15" key="1">
    <citation type="submission" date="2014-06" db="EMBL/GenBank/DDBJ databases">
        <authorList>
            <person name="Ngugi D.K."/>
            <person name="Blom J."/>
            <person name="Alam I."/>
            <person name="Rashid M."/>
            <person name="Ba Alawi W."/>
            <person name="Zhang G."/>
            <person name="Hikmawan T."/>
            <person name="Guan Y."/>
            <person name="Antunes A."/>
            <person name="Siam R."/>
            <person name="Eldorry H."/>
            <person name="Bajic V."/>
            <person name="Stingl U."/>
        </authorList>
    </citation>
    <scope>NUCLEOTIDE SEQUENCE [LARGE SCALE GENOMIC DNA]</scope>
    <source>
        <strain evidence="14">SCGC AAA799-E16</strain>
    </source>
</reference>
<dbReference type="Gene3D" id="3.20.20.70">
    <property type="entry name" value="Aldolase class I"/>
    <property type="match status" value="1"/>
</dbReference>
<dbReference type="GO" id="GO:0003949">
    <property type="term" value="F:1-(5-phosphoribosyl)-5-[(5-phosphoribosylamino)methylideneamino]imidazole-4-carboxamide isomerase activity"/>
    <property type="evidence" value="ECO:0007669"/>
    <property type="project" value="UniProtKB-UniRule"/>
</dbReference>
<dbReference type="CDD" id="cd04732">
    <property type="entry name" value="HisA"/>
    <property type="match status" value="1"/>
</dbReference>
<evidence type="ECO:0000256" key="8">
    <source>
        <dbReference type="ARBA" id="ARBA00022605"/>
    </source>
</evidence>
<feature type="active site" description="Proton acceptor" evidence="11">
    <location>
        <position position="8"/>
    </location>
</feature>
<dbReference type="InterPro" id="IPR006062">
    <property type="entry name" value="His_biosynth"/>
</dbReference>
<sequence length="236" mass="26006">MKIIPAIDLMEGEVVRLYKGDPKQKTVYSDDPVSVAKKWQEAGADMLHIVDLDATIGTGSNLGLIEEIIKTLSIPVEVAGGLRNEEIIDRAISFSNRVVIGTLAFKDKELLQRIAKKHQFSKIVISVDHINGFIVTRGWQESTKIPLLDAINEFVGMGFTEFLLTNVSRDGTMEGPDLEYLEKACSVQNANVIASGGISNIDDVYDVQRKNAFAVILGKALYENKISIEEAKQLVN</sequence>
<keyword evidence="15" id="KW-1185">Reference proteome</keyword>
<accession>A0A081S5J1</accession>
<dbReference type="SUPFAM" id="SSF51366">
    <property type="entry name" value="Ribulose-phoshate binding barrel"/>
    <property type="match status" value="1"/>
</dbReference>
<dbReference type="InterPro" id="IPR013785">
    <property type="entry name" value="Aldolase_TIM"/>
</dbReference>
<evidence type="ECO:0000256" key="9">
    <source>
        <dbReference type="ARBA" id="ARBA00023102"/>
    </source>
</evidence>
<dbReference type="AlphaFoldDB" id="A0A081S5J1"/>
<dbReference type="Proteomes" id="UP000028027">
    <property type="component" value="Unassembled WGS sequence"/>
</dbReference>
<dbReference type="PATRIC" id="fig|1502292.3.peg.960"/>
<dbReference type="EC" id="5.3.1.16" evidence="5 11"/>
<comment type="pathway">
    <text evidence="3 11 13">Amino-acid biosynthesis; L-histidine biosynthesis; L-histidine from 5-phospho-alpha-D-ribose 1-diphosphate: step 4/9.</text>
</comment>
<dbReference type="Pfam" id="PF00977">
    <property type="entry name" value="His_biosynth"/>
    <property type="match status" value="1"/>
</dbReference>
<keyword evidence="7 11" id="KW-0963">Cytoplasm</keyword>
<name>A0A081S5J1_9ARCH</name>
<comment type="caution">
    <text evidence="14">The sequence shown here is derived from an EMBL/GenBank/DDBJ whole genome shotgun (WGS) entry which is preliminary data.</text>
</comment>
<dbReference type="GO" id="GO:0005737">
    <property type="term" value="C:cytoplasm"/>
    <property type="evidence" value="ECO:0007669"/>
    <property type="project" value="UniProtKB-SubCell"/>
</dbReference>
<dbReference type="GO" id="GO:0000162">
    <property type="term" value="P:L-tryptophan biosynthetic process"/>
    <property type="evidence" value="ECO:0007669"/>
    <property type="project" value="TreeGrafter"/>
</dbReference>
<dbReference type="InterPro" id="IPR044524">
    <property type="entry name" value="Isoase_HisA-like"/>
</dbReference>
<keyword evidence="10 11" id="KW-0413">Isomerase</keyword>
<evidence type="ECO:0000256" key="4">
    <source>
        <dbReference type="ARBA" id="ARBA00009667"/>
    </source>
</evidence>
<dbReference type="PANTHER" id="PTHR43090">
    <property type="entry name" value="1-(5-PHOSPHORIBOSYL)-5-[(5-PHOSPHORIBOSYLAMINO)METHYLIDENEAMINO] IMIDAZOLE-4-CARBOXAMIDE ISOMERASE"/>
    <property type="match status" value="1"/>
</dbReference>
<comment type="similarity">
    <text evidence="4 11 12">Belongs to the HisA/HisF family.</text>
</comment>
<evidence type="ECO:0000256" key="3">
    <source>
        <dbReference type="ARBA" id="ARBA00005133"/>
    </source>
</evidence>
<dbReference type="UniPathway" id="UPA00031">
    <property type="reaction ID" value="UER00009"/>
</dbReference>
<proteinExistence type="inferred from homology"/>
<keyword evidence="9 11" id="KW-0368">Histidine biosynthesis</keyword>
<dbReference type="InterPro" id="IPR011060">
    <property type="entry name" value="RibuloseP-bd_barrel"/>
</dbReference>
<evidence type="ECO:0000256" key="1">
    <source>
        <dbReference type="ARBA" id="ARBA00000901"/>
    </source>
</evidence>
<dbReference type="InterPro" id="IPR023016">
    <property type="entry name" value="HisA/PriA"/>
</dbReference>
<dbReference type="EMBL" id="JNVL01000013">
    <property type="protein sequence ID" value="KER06194.1"/>
    <property type="molecule type" value="Genomic_DNA"/>
</dbReference>
<evidence type="ECO:0000313" key="15">
    <source>
        <dbReference type="Proteomes" id="UP000028027"/>
    </source>
</evidence>
<dbReference type="InterPro" id="IPR006063">
    <property type="entry name" value="HisA_bact_arch"/>
</dbReference>
<evidence type="ECO:0000256" key="10">
    <source>
        <dbReference type="ARBA" id="ARBA00023235"/>
    </source>
</evidence>
<gene>
    <name evidence="11 14" type="primary">hisA</name>
    <name evidence="14" type="ORF">AAA799E16_01035</name>
</gene>
<evidence type="ECO:0000256" key="12">
    <source>
        <dbReference type="RuleBase" id="RU003657"/>
    </source>
</evidence>
<organism evidence="14 15">
    <name type="scientific">Marine Group I thaumarchaeote SCGC AAA799-E16</name>
    <dbReference type="NCBI Taxonomy" id="1502292"/>
    <lineage>
        <taxon>Archaea</taxon>
        <taxon>Nitrososphaerota</taxon>
        <taxon>Marine Group I</taxon>
    </lineage>
</organism>